<dbReference type="SUPFAM" id="SSF57997">
    <property type="entry name" value="Tropomyosin"/>
    <property type="match status" value="1"/>
</dbReference>
<evidence type="ECO:0000313" key="3">
    <source>
        <dbReference type="Proteomes" id="UP000507470"/>
    </source>
</evidence>
<accession>A0A6J8EXH3</accession>
<dbReference type="Gene3D" id="1.20.5.4090">
    <property type="match status" value="1"/>
</dbReference>
<feature type="coiled-coil region" evidence="1">
    <location>
        <begin position="43"/>
        <end position="70"/>
    </location>
</feature>
<evidence type="ECO:0000313" key="2">
    <source>
        <dbReference type="EMBL" id="CAC5425200.1"/>
    </source>
</evidence>
<organism evidence="2 3">
    <name type="scientific">Mytilus coruscus</name>
    <name type="common">Sea mussel</name>
    <dbReference type="NCBI Taxonomy" id="42192"/>
    <lineage>
        <taxon>Eukaryota</taxon>
        <taxon>Metazoa</taxon>
        <taxon>Spiralia</taxon>
        <taxon>Lophotrochozoa</taxon>
        <taxon>Mollusca</taxon>
        <taxon>Bivalvia</taxon>
        <taxon>Autobranchia</taxon>
        <taxon>Pteriomorphia</taxon>
        <taxon>Mytilida</taxon>
        <taxon>Mytiloidea</taxon>
        <taxon>Mytilidae</taxon>
        <taxon>Mytilinae</taxon>
        <taxon>Mytilus</taxon>
    </lineage>
</organism>
<keyword evidence="3" id="KW-1185">Reference proteome</keyword>
<reference evidence="2 3" key="1">
    <citation type="submission" date="2020-06" db="EMBL/GenBank/DDBJ databases">
        <authorList>
            <person name="Li R."/>
            <person name="Bekaert M."/>
        </authorList>
    </citation>
    <scope>NUCLEOTIDE SEQUENCE [LARGE SCALE GENOMIC DNA]</scope>
    <source>
        <strain evidence="3">wild</strain>
    </source>
</reference>
<keyword evidence="1" id="KW-0175">Coiled coil</keyword>
<protein>
    <submittedName>
        <fullName evidence="2">Uncharacterized protein</fullName>
    </submittedName>
</protein>
<dbReference type="Proteomes" id="UP000507470">
    <property type="component" value="Unassembled WGS sequence"/>
</dbReference>
<dbReference type="AlphaFoldDB" id="A0A6J8EXH3"/>
<evidence type="ECO:0000256" key="1">
    <source>
        <dbReference type="SAM" id="Coils"/>
    </source>
</evidence>
<proteinExistence type="predicted"/>
<dbReference type="OrthoDB" id="6183367at2759"/>
<dbReference type="EMBL" id="CACVKT020010214">
    <property type="protein sequence ID" value="CAC5425200.1"/>
    <property type="molecule type" value="Genomic_DNA"/>
</dbReference>
<name>A0A6J8EXH3_MYTCO</name>
<gene>
    <name evidence="2" type="ORF">MCOR_57043</name>
</gene>
<sequence length="217" mass="24969">MELLTEEIKARKHLEEAVTQLHTEVVSKTLNITDHRGQTDVLIAELKTKLQNMENKTNKLDQSVQNLTMENSVLHQSYSGLQNENLIIRRNYSILQQHYSIIQQNYSTLQVDYDDLKNKLTAHDKKSAEMATEIMALKQLKAINQLQDINTLQTDTQTLKHQVLTLTTNQAARGQDFLALYNQTLAFRSDMARDITKLSSHDNDSIDMIFRNLKNGK</sequence>